<dbReference type="InterPro" id="IPR025202">
    <property type="entry name" value="PLD-like_dom"/>
</dbReference>
<evidence type="ECO:0000313" key="3">
    <source>
        <dbReference type="Proteomes" id="UP000553209"/>
    </source>
</evidence>
<evidence type="ECO:0000313" key="2">
    <source>
        <dbReference type="EMBL" id="NKZ00099.1"/>
    </source>
</evidence>
<accession>A0A7X6MEK9</accession>
<proteinExistence type="predicted"/>
<sequence length="417" mass="46927">MEEFVLRLVDSGVNTGQSIRDFLGLPMSLVTQTIADHFSSDYLTYASGPRGADDGGRRLALTPRGRIAAKELASIAPVQDELDLVYDELLCKIGPFRRNETISQSRAKDDGLLMLPRLRKQRLGPSDISPSEINALLRDRGDSKREILMVKGVSQRRGRRFLPVQVLLYSDSERSDIQIGVVVDGEISNDHELSLIESGGADALGIKVDAPEQRPQLDPILERDRIPLHEVTRKLREEVARQATPGPALKEADAGDVTPEREIRAVAVYEHPELLSEALLKAKKRILIISPWVKNAIVDTEFIRKLEMCLKRKVDVRIAYGIRKDGDDSDSDAHALKRLANLEKRYPEQLSLVRVKSTHAKILIFDDVWINTSFNWLSFRGSRDRTYRMEEGTLVRGNDIVDAQFGSYVGQIENNRL</sequence>
<dbReference type="Pfam" id="PF13091">
    <property type="entry name" value="PLDc_2"/>
    <property type="match status" value="1"/>
</dbReference>
<dbReference type="AlphaFoldDB" id="A0A7X6MEK9"/>
<comment type="caution">
    <text evidence="2">The sequence shown here is derived from an EMBL/GenBank/DDBJ whole genome shotgun (WGS) entry which is preliminary data.</text>
</comment>
<dbReference type="Gene3D" id="3.30.870.10">
    <property type="entry name" value="Endonuclease Chain A"/>
    <property type="match status" value="1"/>
</dbReference>
<reference evidence="2 3" key="1">
    <citation type="submission" date="2020-04" db="EMBL/GenBank/DDBJ databases">
        <title>MicrobeNet Type strains.</title>
        <authorList>
            <person name="Nicholson A.C."/>
        </authorList>
    </citation>
    <scope>NUCLEOTIDE SEQUENCE [LARGE SCALE GENOMIC DNA]</scope>
    <source>
        <strain evidence="2 3">ATCC 23612</strain>
    </source>
</reference>
<dbReference type="Proteomes" id="UP000553209">
    <property type="component" value="Unassembled WGS sequence"/>
</dbReference>
<feature type="domain" description="Phospholipase D-like" evidence="1">
    <location>
        <begin position="277"/>
        <end position="376"/>
    </location>
</feature>
<keyword evidence="3" id="KW-1185">Reference proteome</keyword>
<dbReference type="RefSeq" id="WP_168444087.1">
    <property type="nucleotide sequence ID" value="NZ_JAAXPG010000020.1"/>
</dbReference>
<dbReference type="SUPFAM" id="SSF56024">
    <property type="entry name" value="Phospholipase D/nuclease"/>
    <property type="match status" value="1"/>
</dbReference>
<gene>
    <name evidence="2" type="ORF">HGB44_20855</name>
</gene>
<organism evidence="2 3">
    <name type="scientific">Nocardiopsis alborubida</name>
    <dbReference type="NCBI Taxonomy" id="146802"/>
    <lineage>
        <taxon>Bacteria</taxon>
        <taxon>Bacillati</taxon>
        <taxon>Actinomycetota</taxon>
        <taxon>Actinomycetes</taxon>
        <taxon>Streptosporangiales</taxon>
        <taxon>Nocardiopsidaceae</taxon>
        <taxon>Nocardiopsis</taxon>
    </lineage>
</organism>
<dbReference type="EMBL" id="JAAXPG010000020">
    <property type="protein sequence ID" value="NKZ00099.1"/>
    <property type="molecule type" value="Genomic_DNA"/>
</dbReference>
<protein>
    <recommendedName>
        <fullName evidence="1">Phospholipase D-like domain-containing protein</fullName>
    </recommendedName>
</protein>
<name>A0A7X6MEK9_9ACTN</name>
<evidence type="ECO:0000259" key="1">
    <source>
        <dbReference type="Pfam" id="PF13091"/>
    </source>
</evidence>